<comment type="caution">
    <text evidence="2">The sequence shown here is derived from an EMBL/GenBank/DDBJ whole genome shotgun (WGS) entry which is preliminary data.</text>
</comment>
<sequence>MPTDVHRLIILFTHNTLSPCSSTILGIRLRASAELMGRCCKALTFTVLSVISVSTHSGIDASDQNCSSQSCTFDQCTNH</sequence>
<organism evidence="2 3">
    <name type="scientific">Camellia sinensis</name>
    <name type="common">Tea plant</name>
    <name type="synonym">Thea sinensis</name>
    <dbReference type="NCBI Taxonomy" id="4442"/>
    <lineage>
        <taxon>Eukaryota</taxon>
        <taxon>Viridiplantae</taxon>
        <taxon>Streptophyta</taxon>
        <taxon>Embryophyta</taxon>
        <taxon>Tracheophyta</taxon>
        <taxon>Spermatophyta</taxon>
        <taxon>Magnoliopsida</taxon>
        <taxon>eudicotyledons</taxon>
        <taxon>Gunneridae</taxon>
        <taxon>Pentapetalae</taxon>
        <taxon>asterids</taxon>
        <taxon>Ericales</taxon>
        <taxon>Theaceae</taxon>
        <taxon>Camellia</taxon>
    </lineage>
</organism>
<dbReference type="Proteomes" id="UP000593564">
    <property type="component" value="Unassembled WGS sequence"/>
</dbReference>
<evidence type="ECO:0000313" key="2">
    <source>
        <dbReference type="EMBL" id="KAF5955081.1"/>
    </source>
</evidence>
<proteinExistence type="predicted"/>
<feature type="region of interest" description="Disordered" evidence="1">
    <location>
        <begin position="60"/>
        <end position="79"/>
    </location>
</feature>
<evidence type="ECO:0000313" key="3">
    <source>
        <dbReference type="Proteomes" id="UP000593564"/>
    </source>
</evidence>
<protein>
    <submittedName>
        <fullName evidence="2">Uncharacterized protein</fullName>
    </submittedName>
</protein>
<name>A0A7J7HS82_CAMSI</name>
<evidence type="ECO:0000256" key="1">
    <source>
        <dbReference type="SAM" id="MobiDB-lite"/>
    </source>
</evidence>
<gene>
    <name evidence="2" type="ORF">HYC85_007937</name>
</gene>
<reference evidence="2 3" key="2">
    <citation type="submission" date="2020-07" db="EMBL/GenBank/DDBJ databases">
        <title>Genome assembly of wild tea tree DASZ reveals pedigree and selection history of tea varieties.</title>
        <authorList>
            <person name="Zhang W."/>
        </authorList>
    </citation>
    <scope>NUCLEOTIDE SEQUENCE [LARGE SCALE GENOMIC DNA]</scope>
    <source>
        <strain evidence="3">cv. G240</strain>
        <tissue evidence="2">Leaf</tissue>
    </source>
</reference>
<reference evidence="3" key="1">
    <citation type="journal article" date="2020" name="Nat. Commun.">
        <title>Genome assembly of wild tea tree DASZ reveals pedigree and selection history of tea varieties.</title>
        <authorList>
            <person name="Zhang W."/>
            <person name="Zhang Y."/>
            <person name="Qiu H."/>
            <person name="Guo Y."/>
            <person name="Wan H."/>
            <person name="Zhang X."/>
            <person name="Scossa F."/>
            <person name="Alseekh S."/>
            <person name="Zhang Q."/>
            <person name="Wang P."/>
            <person name="Xu L."/>
            <person name="Schmidt M.H."/>
            <person name="Jia X."/>
            <person name="Li D."/>
            <person name="Zhu A."/>
            <person name="Guo F."/>
            <person name="Chen W."/>
            <person name="Ni D."/>
            <person name="Usadel B."/>
            <person name="Fernie A.R."/>
            <person name="Wen W."/>
        </authorList>
    </citation>
    <scope>NUCLEOTIDE SEQUENCE [LARGE SCALE GENOMIC DNA]</scope>
    <source>
        <strain evidence="3">cv. G240</strain>
    </source>
</reference>
<keyword evidence="3" id="KW-1185">Reference proteome</keyword>
<accession>A0A7J7HS82</accession>
<dbReference type="EMBL" id="JACBKZ010000003">
    <property type="protein sequence ID" value="KAF5955081.1"/>
    <property type="molecule type" value="Genomic_DNA"/>
</dbReference>
<dbReference type="AlphaFoldDB" id="A0A7J7HS82"/>